<proteinExistence type="predicted"/>
<sequence>METNLTATHLAVLFGVMVVGASIPSASVLAVSARSAAFGVAHGILASMGIVLGDMLFIALAIYGLAQLAGALGGHFVLIQYLGAAYLIGLGLVLAVSRSKPETVATNGEASLLASFLTGLLITLGDQKAILFYLGFFPAFVDLSALTLFDTGVILAIAAVAVGVPKLAYAFMADRSRLILKNPGAIRLLNIVAGAVMVGVGALLAIKA</sequence>
<keyword evidence="3 6" id="KW-0812">Transmembrane</keyword>
<comment type="subcellular location">
    <subcellularLocation>
        <location evidence="1">Cell membrane</location>
        <topology evidence="1">Multi-pass membrane protein</topology>
    </subcellularLocation>
</comment>
<reference evidence="7 8" key="1">
    <citation type="journal article" date="2016" name="Nat. Commun.">
        <title>Thousands of microbial genomes shed light on interconnected biogeochemical processes in an aquifer system.</title>
        <authorList>
            <person name="Anantharaman K."/>
            <person name="Brown C.T."/>
            <person name="Hug L.A."/>
            <person name="Sharon I."/>
            <person name="Castelle C.J."/>
            <person name="Probst A.J."/>
            <person name="Thomas B.C."/>
            <person name="Singh A."/>
            <person name="Wilkins M.J."/>
            <person name="Karaoz U."/>
            <person name="Brodie E.L."/>
            <person name="Williams K.H."/>
            <person name="Hubbard S.S."/>
            <person name="Banfield J.F."/>
        </authorList>
    </citation>
    <scope>NUCLEOTIDE SEQUENCE [LARGE SCALE GENOMIC DNA]</scope>
</reference>
<evidence type="ECO:0000313" key="8">
    <source>
        <dbReference type="Proteomes" id="UP000177925"/>
    </source>
</evidence>
<dbReference type="Pfam" id="PF01810">
    <property type="entry name" value="LysE"/>
    <property type="match status" value="1"/>
</dbReference>
<dbReference type="GO" id="GO:0005886">
    <property type="term" value="C:plasma membrane"/>
    <property type="evidence" value="ECO:0007669"/>
    <property type="project" value="UniProtKB-SubCell"/>
</dbReference>
<feature type="transmembrane region" description="Helical" evidence="6">
    <location>
        <begin position="12"/>
        <end position="31"/>
    </location>
</feature>
<evidence type="ECO:0000256" key="1">
    <source>
        <dbReference type="ARBA" id="ARBA00004651"/>
    </source>
</evidence>
<evidence type="ECO:0000313" key="7">
    <source>
        <dbReference type="EMBL" id="OGI43196.1"/>
    </source>
</evidence>
<name>A0A1F6TDQ0_9PROT</name>
<dbReference type="Proteomes" id="UP000177925">
    <property type="component" value="Unassembled WGS sequence"/>
</dbReference>
<dbReference type="EMBL" id="MFSS01000065">
    <property type="protein sequence ID" value="OGI43196.1"/>
    <property type="molecule type" value="Genomic_DNA"/>
</dbReference>
<feature type="transmembrane region" description="Helical" evidence="6">
    <location>
        <begin position="108"/>
        <end position="125"/>
    </location>
</feature>
<dbReference type="PANTHER" id="PTHR30086">
    <property type="entry name" value="ARGININE EXPORTER PROTEIN ARGO"/>
    <property type="match status" value="1"/>
</dbReference>
<protein>
    <recommendedName>
        <fullName evidence="9">Threonine transporter</fullName>
    </recommendedName>
</protein>
<keyword evidence="4 6" id="KW-1133">Transmembrane helix</keyword>
<evidence type="ECO:0000256" key="3">
    <source>
        <dbReference type="ARBA" id="ARBA00022692"/>
    </source>
</evidence>
<evidence type="ECO:0008006" key="9">
    <source>
        <dbReference type="Google" id="ProtNLM"/>
    </source>
</evidence>
<feature type="transmembrane region" description="Helical" evidence="6">
    <location>
        <begin position="185"/>
        <end position="206"/>
    </location>
</feature>
<dbReference type="InterPro" id="IPR001123">
    <property type="entry name" value="LeuE-type"/>
</dbReference>
<evidence type="ECO:0000256" key="4">
    <source>
        <dbReference type="ARBA" id="ARBA00022989"/>
    </source>
</evidence>
<evidence type="ECO:0000256" key="5">
    <source>
        <dbReference type="ARBA" id="ARBA00023136"/>
    </source>
</evidence>
<feature type="transmembrane region" description="Helical" evidence="6">
    <location>
        <begin position="131"/>
        <end position="164"/>
    </location>
</feature>
<organism evidence="7 8">
    <name type="scientific">Candidatus Muproteobacteria bacterium RBG_16_64_11</name>
    <dbReference type="NCBI Taxonomy" id="1817758"/>
    <lineage>
        <taxon>Bacteria</taxon>
        <taxon>Pseudomonadati</taxon>
        <taxon>Pseudomonadota</taxon>
        <taxon>Candidatus Muproteobacteria</taxon>
    </lineage>
</organism>
<keyword evidence="2" id="KW-1003">Cell membrane</keyword>
<gene>
    <name evidence="7" type="ORF">A2150_05705</name>
</gene>
<dbReference type="GO" id="GO:0015171">
    <property type="term" value="F:amino acid transmembrane transporter activity"/>
    <property type="evidence" value="ECO:0007669"/>
    <property type="project" value="TreeGrafter"/>
</dbReference>
<evidence type="ECO:0000256" key="6">
    <source>
        <dbReference type="SAM" id="Phobius"/>
    </source>
</evidence>
<dbReference type="STRING" id="1817758.A2150_05705"/>
<feature type="transmembrane region" description="Helical" evidence="6">
    <location>
        <begin position="78"/>
        <end position="96"/>
    </location>
</feature>
<keyword evidence="5 6" id="KW-0472">Membrane</keyword>
<dbReference type="PANTHER" id="PTHR30086:SF20">
    <property type="entry name" value="ARGININE EXPORTER PROTEIN ARGO-RELATED"/>
    <property type="match status" value="1"/>
</dbReference>
<comment type="caution">
    <text evidence="7">The sequence shown here is derived from an EMBL/GenBank/DDBJ whole genome shotgun (WGS) entry which is preliminary data.</text>
</comment>
<evidence type="ECO:0000256" key="2">
    <source>
        <dbReference type="ARBA" id="ARBA00022475"/>
    </source>
</evidence>
<accession>A0A1F6TDQ0</accession>
<feature type="transmembrane region" description="Helical" evidence="6">
    <location>
        <begin position="43"/>
        <end position="66"/>
    </location>
</feature>
<dbReference type="AlphaFoldDB" id="A0A1F6TDQ0"/>